<dbReference type="Pfam" id="PF11695">
    <property type="entry name" value="DUF3291"/>
    <property type="match status" value="1"/>
</dbReference>
<dbReference type="OrthoDB" id="2376237at2"/>
<protein>
    <submittedName>
        <fullName evidence="2">DUF3291 domain-containing protein</fullName>
    </submittedName>
</protein>
<comment type="caution">
    <text evidence="2">The sequence shown here is derived from an EMBL/GenBank/DDBJ whole genome shotgun (WGS) entry which is preliminary data.</text>
</comment>
<accession>A0A504UBA8</accession>
<name>A0A504UBA8_9HYPH</name>
<feature type="domain" description="DUF3291" evidence="1">
    <location>
        <begin position="8"/>
        <end position="155"/>
    </location>
</feature>
<proteinExistence type="predicted"/>
<keyword evidence="3" id="KW-1185">Reference proteome</keyword>
<organism evidence="2 3">
    <name type="scientific">Rhizobium glycinendophyticum</name>
    <dbReference type="NCBI Taxonomy" id="2589807"/>
    <lineage>
        <taxon>Bacteria</taxon>
        <taxon>Pseudomonadati</taxon>
        <taxon>Pseudomonadota</taxon>
        <taxon>Alphaproteobacteria</taxon>
        <taxon>Hyphomicrobiales</taxon>
        <taxon>Rhizobiaceae</taxon>
        <taxon>Rhizobium/Agrobacterium group</taxon>
        <taxon>Rhizobium</taxon>
    </lineage>
</organism>
<reference evidence="2 3" key="1">
    <citation type="submission" date="2019-06" db="EMBL/GenBank/DDBJ databases">
        <title>Rhizobium sp. CL12 isolated from roots of soybean.</title>
        <authorList>
            <person name="Wang C."/>
        </authorList>
    </citation>
    <scope>NUCLEOTIDE SEQUENCE [LARGE SCALE GENOMIC DNA]</scope>
    <source>
        <strain evidence="2 3">CL12</strain>
    </source>
</reference>
<evidence type="ECO:0000313" key="3">
    <source>
        <dbReference type="Proteomes" id="UP000316429"/>
    </source>
</evidence>
<evidence type="ECO:0000259" key="1">
    <source>
        <dbReference type="Pfam" id="PF11695"/>
    </source>
</evidence>
<dbReference type="RefSeq" id="WP_140829340.1">
    <property type="nucleotide sequence ID" value="NZ_VFYP01000002.1"/>
</dbReference>
<dbReference type="EMBL" id="VFYP01000002">
    <property type="protein sequence ID" value="TPP06926.1"/>
    <property type="molecule type" value="Genomic_DNA"/>
</dbReference>
<dbReference type="InterPro" id="IPR021708">
    <property type="entry name" value="DUF3291"/>
</dbReference>
<dbReference type="Proteomes" id="UP000316429">
    <property type="component" value="Unassembled WGS sequence"/>
</dbReference>
<sequence>MSSVSHHLAIYNFGIHVQSYATAPVQGFALREPFNFEAAARAIGFVGRSGYEGEPGPESWGEHAVPTVLGDLRGCSTVSSLSLWEDIESLSAFSYAGVHADALKHARQWNIKQDWPPLVLFWVPTGDRPTWSQAVERFEGLMRNGPAPAHFSFKNAFSPDGEPYQLDRARVKQLSADNLIGQQDLLAIVKTLPV</sequence>
<dbReference type="AlphaFoldDB" id="A0A504UBA8"/>
<gene>
    <name evidence="2" type="ORF">FJQ55_14750</name>
</gene>
<evidence type="ECO:0000313" key="2">
    <source>
        <dbReference type="EMBL" id="TPP06926.1"/>
    </source>
</evidence>